<dbReference type="InterPro" id="IPR006169">
    <property type="entry name" value="GTP1_OBG_dom"/>
</dbReference>
<evidence type="ECO:0000259" key="2">
    <source>
        <dbReference type="PROSITE" id="PS51883"/>
    </source>
</evidence>
<dbReference type="Gene3D" id="2.70.210.12">
    <property type="entry name" value="GTP1/OBG domain"/>
    <property type="match status" value="1"/>
</dbReference>
<dbReference type="PROSITE" id="PS51883">
    <property type="entry name" value="OBG"/>
    <property type="match status" value="1"/>
</dbReference>
<dbReference type="InterPro" id="IPR036726">
    <property type="entry name" value="GTP1_OBG_dom_sf"/>
</dbReference>
<accession>X1TCP5</accession>
<dbReference type="SUPFAM" id="SSF82051">
    <property type="entry name" value="Obg GTP-binding protein N-terminal domain"/>
    <property type="match status" value="1"/>
</dbReference>
<dbReference type="PANTHER" id="PTHR11702">
    <property type="entry name" value="DEVELOPMENTALLY REGULATED GTP-BINDING PROTEIN-RELATED"/>
    <property type="match status" value="1"/>
</dbReference>
<dbReference type="GO" id="GO:0003924">
    <property type="term" value="F:GTPase activity"/>
    <property type="evidence" value="ECO:0007669"/>
    <property type="project" value="InterPro"/>
</dbReference>
<dbReference type="InterPro" id="IPR045086">
    <property type="entry name" value="OBG_GTPase"/>
</dbReference>
<protein>
    <recommendedName>
        <fullName evidence="2">Obg domain-containing protein</fullName>
    </recommendedName>
</protein>
<gene>
    <name evidence="3" type="ORF">S12H4_53445</name>
</gene>
<dbReference type="EMBL" id="BARW01034022">
    <property type="protein sequence ID" value="GAJ03083.1"/>
    <property type="molecule type" value="Genomic_DNA"/>
</dbReference>
<dbReference type="Pfam" id="PF01018">
    <property type="entry name" value="GTP1_OBG"/>
    <property type="match status" value="1"/>
</dbReference>
<sequence>MKFIDETKIDIQAGNGGNGCVSFRREKFVPKGGPDGGDG</sequence>
<evidence type="ECO:0000313" key="3">
    <source>
        <dbReference type="EMBL" id="GAJ03083.1"/>
    </source>
</evidence>
<feature type="non-terminal residue" evidence="3">
    <location>
        <position position="39"/>
    </location>
</feature>
<reference evidence="3" key="1">
    <citation type="journal article" date="2014" name="Front. Microbiol.">
        <title>High frequency of phylogenetically diverse reductive dehalogenase-homologous genes in deep subseafloor sedimentary metagenomes.</title>
        <authorList>
            <person name="Kawai M."/>
            <person name="Futagami T."/>
            <person name="Toyoda A."/>
            <person name="Takaki Y."/>
            <person name="Nishi S."/>
            <person name="Hori S."/>
            <person name="Arai W."/>
            <person name="Tsubouchi T."/>
            <person name="Morono Y."/>
            <person name="Uchiyama I."/>
            <person name="Ito T."/>
            <person name="Fujiyama A."/>
            <person name="Inagaki F."/>
            <person name="Takami H."/>
        </authorList>
    </citation>
    <scope>NUCLEOTIDE SEQUENCE</scope>
    <source>
        <strain evidence="3">Expedition CK06-06</strain>
    </source>
</reference>
<organism evidence="3">
    <name type="scientific">marine sediment metagenome</name>
    <dbReference type="NCBI Taxonomy" id="412755"/>
    <lineage>
        <taxon>unclassified sequences</taxon>
        <taxon>metagenomes</taxon>
        <taxon>ecological metagenomes</taxon>
    </lineage>
</organism>
<feature type="domain" description="Obg" evidence="2">
    <location>
        <begin position="1"/>
        <end position="39"/>
    </location>
</feature>
<name>X1TCP5_9ZZZZ</name>
<comment type="caution">
    <text evidence="3">The sequence shown here is derived from an EMBL/GenBank/DDBJ whole genome shotgun (WGS) entry which is preliminary data.</text>
</comment>
<dbReference type="GO" id="GO:0005525">
    <property type="term" value="F:GTP binding"/>
    <property type="evidence" value="ECO:0007669"/>
    <property type="project" value="InterPro"/>
</dbReference>
<evidence type="ECO:0000256" key="1">
    <source>
        <dbReference type="SAM" id="MobiDB-lite"/>
    </source>
</evidence>
<proteinExistence type="predicted"/>
<dbReference type="PANTHER" id="PTHR11702:SF31">
    <property type="entry name" value="MITOCHONDRIAL RIBOSOME-ASSOCIATED GTPASE 2"/>
    <property type="match status" value="1"/>
</dbReference>
<feature type="region of interest" description="Disordered" evidence="1">
    <location>
        <begin position="20"/>
        <end position="39"/>
    </location>
</feature>
<dbReference type="AlphaFoldDB" id="X1TCP5"/>